<dbReference type="InterPro" id="IPR003140">
    <property type="entry name" value="PLipase/COase/thioEstase"/>
</dbReference>
<evidence type="ECO:0000313" key="4">
    <source>
        <dbReference type="EMBL" id="MBB6049910.1"/>
    </source>
</evidence>
<comment type="similarity">
    <text evidence="1">Belongs to the AB hydrolase superfamily. AB hydrolase 2 family.</text>
</comment>
<accession>A0A7W9SNJ5</accession>
<dbReference type="Gene3D" id="3.40.50.1820">
    <property type="entry name" value="alpha/beta hydrolase"/>
    <property type="match status" value="1"/>
</dbReference>
<reference evidence="4 5" key="1">
    <citation type="submission" date="2020-08" db="EMBL/GenBank/DDBJ databases">
        <title>Genomic Encyclopedia of Type Strains, Phase IV (KMG-IV): sequencing the most valuable type-strain genomes for metagenomic binning, comparative biology and taxonomic classification.</title>
        <authorList>
            <person name="Goeker M."/>
        </authorList>
    </citation>
    <scope>NUCLEOTIDE SEQUENCE [LARGE SCALE GENOMIC DNA]</scope>
    <source>
        <strain evidence="4 5">DSM 23562</strain>
    </source>
</reference>
<dbReference type="InterPro" id="IPR029058">
    <property type="entry name" value="AB_hydrolase_fold"/>
</dbReference>
<name>A0A7W9SNJ5_ARMRO</name>
<sequence>MSFSLTHRVRQATGPRPPLLVLLHGVGSHEDDLFGLGPWLDSRYTVVSPRAPLKHGGGWGWYPIAFLETGLEFDEEVAFESAETLEQFIQECHAAYGTDPARTVLMGFSQGAAMSLLLLLTRPECLRAAVLMSGRLIPEAAERAAHYMELVGKPVFVAHGLYDSVLPIDQGRAIEAELKRYPVLMTYKEYPMGHEVSPQSIADIQAFLTGLLES</sequence>
<dbReference type="RefSeq" id="WP_184193871.1">
    <property type="nucleotide sequence ID" value="NZ_JACHGW010000002.1"/>
</dbReference>
<dbReference type="PANTHER" id="PTHR10655">
    <property type="entry name" value="LYSOPHOSPHOLIPASE-RELATED"/>
    <property type="match status" value="1"/>
</dbReference>
<protein>
    <submittedName>
        <fullName evidence="4">Phospholipase/carboxylesterase</fullName>
    </submittedName>
</protein>
<organism evidence="4 5">
    <name type="scientific">Armatimonas rosea</name>
    <dbReference type="NCBI Taxonomy" id="685828"/>
    <lineage>
        <taxon>Bacteria</taxon>
        <taxon>Bacillati</taxon>
        <taxon>Armatimonadota</taxon>
        <taxon>Armatimonadia</taxon>
        <taxon>Armatimonadales</taxon>
        <taxon>Armatimonadaceae</taxon>
        <taxon>Armatimonas</taxon>
    </lineage>
</organism>
<comment type="caution">
    <text evidence="4">The sequence shown here is derived from an EMBL/GenBank/DDBJ whole genome shotgun (WGS) entry which is preliminary data.</text>
</comment>
<evidence type="ECO:0000256" key="1">
    <source>
        <dbReference type="ARBA" id="ARBA00006499"/>
    </source>
</evidence>
<keyword evidence="5" id="KW-1185">Reference proteome</keyword>
<dbReference type="Pfam" id="PF02230">
    <property type="entry name" value="Abhydrolase_2"/>
    <property type="match status" value="1"/>
</dbReference>
<dbReference type="PANTHER" id="PTHR10655:SF17">
    <property type="entry name" value="LYSOPHOSPHOLIPASE-LIKE PROTEIN 1"/>
    <property type="match status" value="1"/>
</dbReference>
<evidence type="ECO:0000256" key="2">
    <source>
        <dbReference type="ARBA" id="ARBA00022801"/>
    </source>
</evidence>
<gene>
    <name evidence="4" type="ORF">HNQ39_001701</name>
</gene>
<dbReference type="Proteomes" id="UP000520814">
    <property type="component" value="Unassembled WGS sequence"/>
</dbReference>
<feature type="domain" description="Phospholipase/carboxylesterase/thioesterase" evidence="3">
    <location>
        <begin position="8"/>
        <end position="209"/>
    </location>
</feature>
<proteinExistence type="inferred from homology"/>
<dbReference type="AlphaFoldDB" id="A0A7W9SNJ5"/>
<keyword evidence="2" id="KW-0378">Hydrolase</keyword>
<evidence type="ECO:0000313" key="5">
    <source>
        <dbReference type="Proteomes" id="UP000520814"/>
    </source>
</evidence>
<evidence type="ECO:0000259" key="3">
    <source>
        <dbReference type="Pfam" id="PF02230"/>
    </source>
</evidence>
<dbReference type="InterPro" id="IPR050565">
    <property type="entry name" value="LYPA1-2/EST-like"/>
</dbReference>
<dbReference type="EMBL" id="JACHGW010000002">
    <property type="protein sequence ID" value="MBB6049910.1"/>
    <property type="molecule type" value="Genomic_DNA"/>
</dbReference>
<dbReference type="SUPFAM" id="SSF53474">
    <property type="entry name" value="alpha/beta-Hydrolases"/>
    <property type="match status" value="1"/>
</dbReference>
<dbReference type="GO" id="GO:0016787">
    <property type="term" value="F:hydrolase activity"/>
    <property type="evidence" value="ECO:0007669"/>
    <property type="project" value="UniProtKB-KW"/>
</dbReference>